<comment type="subcellular location">
    <subcellularLocation>
        <location evidence="7">Cytoplasm</location>
    </subcellularLocation>
</comment>
<feature type="binding site" evidence="7">
    <location>
        <begin position="218"/>
        <end position="220"/>
    </location>
    <ligand>
        <name>ATP</name>
        <dbReference type="ChEBI" id="CHEBI:30616"/>
    </ligand>
</feature>
<dbReference type="InterPro" id="IPR012340">
    <property type="entry name" value="NA-bd_OB-fold"/>
</dbReference>
<feature type="site" description="Important for tRNA non-discrimination" evidence="7">
    <location>
        <position position="76"/>
    </location>
</feature>
<dbReference type="CDD" id="cd00777">
    <property type="entry name" value="AspRS_core"/>
    <property type="match status" value="1"/>
</dbReference>
<evidence type="ECO:0000313" key="11">
    <source>
        <dbReference type="EMBL" id="MDK8601066.1"/>
    </source>
</evidence>
<gene>
    <name evidence="7 10" type="primary">aspS</name>
    <name evidence="10" type="ORF">AQZ59_00268</name>
    <name evidence="11" type="ORF">QP858_01135</name>
</gene>
<evidence type="ECO:0000256" key="7">
    <source>
        <dbReference type="HAMAP-Rule" id="MF_00044"/>
    </source>
</evidence>
<comment type="subunit">
    <text evidence="7">Homodimer.</text>
</comment>
<feature type="domain" description="Aminoacyl-transfer RNA synthetases class-II family profile" evidence="9">
    <location>
        <begin position="139"/>
        <end position="557"/>
    </location>
</feature>
<dbReference type="PROSITE" id="PS50862">
    <property type="entry name" value="AA_TRNA_LIGASE_II"/>
    <property type="match status" value="1"/>
</dbReference>
<dbReference type="Gene3D" id="2.40.50.140">
    <property type="entry name" value="Nucleic acid-binding proteins"/>
    <property type="match status" value="1"/>
</dbReference>
<feature type="binding site" evidence="7">
    <location>
        <position position="491"/>
    </location>
    <ligand>
        <name>L-aspartate</name>
        <dbReference type="ChEBI" id="CHEBI:29991"/>
    </ligand>
</feature>
<keyword evidence="6 7" id="KW-0030">Aminoacyl-tRNA synthetase</keyword>
<evidence type="ECO:0000256" key="5">
    <source>
        <dbReference type="ARBA" id="ARBA00022917"/>
    </source>
</evidence>
<dbReference type="EMBL" id="JASPDQ010000002">
    <property type="protein sequence ID" value="MDK8601066.1"/>
    <property type="molecule type" value="Genomic_DNA"/>
</dbReference>
<name>A0A0W1KLP0_9ACTO</name>
<dbReference type="AlphaFoldDB" id="A0A0W1KLP0"/>
<dbReference type="CDD" id="cd04317">
    <property type="entry name" value="EcAspRS_like_N"/>
    <property type="match status" value="1"/>
</dbReference>
<dbReference type="GO" id="GO:0005524">
    <property type="term" value="F:ATP binding"/>
    <property type="evidence" value="ECO:0007669"/>
    <property type="project" value="UniProtKB-UniRule"/>
</dbReference>
<dbReference type="STRING" id="59561.AQZ59_00268"/>
<dbReference type="Pfam" id="PF00152">
    <property type="entry name" value="tRNA-synt_2"/>
    <property type="match status" value="1"/>
</dbReference>
<dbReference type="SUPFAM" id="SSF55261">
    <property type="entry name" value="GAD domain-like"/>
    <property type="match status" value="1"/>
</dbReference>
<feature type="binding site" evidence="7">
    <location>
        <position position="450"/>
    </location>
    <ligand>
        <name>L-aspartate</name>
        <dbReference type="ChEBI" id="CHEBI:29991"/>
    </ligand>
</feature>
<feature type="site" description="Important for tRNA non-discrimination" evidence="7">
    <location>
        <position position="31"/>
    </location>
</feature>
<comment type="caution">
    <text evidence="10">The sequence shown here is derived from an EMBL/GenBank/DDBJ whole genome shotgun (WGS) entry which is preliminary data.</text>
</comment>
<dbReference type="GO" id="GO:0004815">
    <property type="term" value="F:aspartate-tRNA ligase activity"/>
    <property type="evidence" value="ECO:0007669"/>
    <property type="project" value="UniProtKB-UniRule"/>
</dbReference>
<feature type="binding site" evidence="7">
    <location>
        <position position="227"/>
    </location>
    <ligand>
        <name>ATP</name>
        <dbReference type="ChEBI" id="CHEBI:30616"/>
    </ligand>
</feature>
<dbReference type="InterPro" id="IPR047090">
    <property type="entry name" value="AspRS_core"/>
</dbReference>
<evidence type="ECO:0000256" key="6">
    <source>
        <dbReference type="ARBA" id="ARBA00023146"/>
    </source>
</evidence>
<dbReference type="HAMAP" id="MF_00044">
    <property type="entry name" value="Asp_tRNA_synth_type1"/>
    <property type="match status" value="1"/>
</dbReference>
<keyword evidence="2 7" id="KW-0436">Ligase</keyword>
<evidence type="ECO:0000256" key="4">
    <source>
        <dbReference type="ARBA" id="ARBA00022840"/>
    </source>
</evidence>
<dbReference type="Proteomes" id="UP000054404">
    <property type="component" value="Unassembled WGS sequence"/>
</dbReference>
<dbReference type="PRINTS" id="PR01042">
    <property type="entry name" value="TRNASYNTHASP"/>
</dbReference>
<dbReference type="NCBIfam" id="TIGR00459">
    <property type="entry name" value="aspS_bact"/>
    <property type="match status" value="1"/>
</dbReference>
<dbReference type="GO" id="GO:0005737">
    <property type="term" value="C:cytoplasm"/>
    <property type="evidence" value="ECO:0007669"/>
    <property type="project" value="UniProtKB-SubCell"/>
</dbReference>
<dbReference type="OrthoDB" id="9802326at2"/>
<proteinExistence type="inferred from homology"/>
<dbReference type="Pfam" id="PF02938">
    <property type="entry name" value="GAD"/>
    <property type="match status" value="1"/>
</dbReference>
<dbReference type="InterPro" id="IPR047089">
    <property type="entry name" value="Asp-tRNA-ligase_1_N"/>
</dbReference>
<keyword evidence="7" id="KW-0963">Cytoplasm</keyword>
<evidence type="ECO:0000313" key="12">
    <source>
        <dbReference type="Proteomes" id="UP000054404"/>
    </source>
</evidence>
<dbReference type="Proteomes" id="UP001225576">
    <property type="component" value="Unassembled WGS sequence"/>
</dbReference>
<keyword evidence="4 7" id="KW-0067">ATP-binding</keyword>
<dbReference type="InterPro" id="IPR002312">
    <property type="entry name" value="Asp/Asn-tRNA-synth_IIb"/>
</dbReference>
<evidence type="ECO:0000259" key="9">
    <source>
        <dbReference type="PROSITE" id="PS50862"/>
    </source>
</evidence>
<feature type="binding site" evidence="7">
    <location>
        <position position="218"/>
    </location>
    <ligand>
        <name>L-aspartate</name>
        <dbReference type="ChEBI" id="CHEBI:29991"/>
    </ligand>
</feature>
<dbReference type="PANTHER" id="PTHR22594:SF5">
    <property type="entry name" value="ASPARTATE--TRNA LIGASE, MITOCHONDRIAL"/>
    <property type="match status" value="1"/>
</dbReference>
<evidence type="ECO:0000256" key="8">
    <source>
        <dbReference type="SAM" id="MobiDB-lite"/>
    </source>
</evidence>
<dbReference type="Gene3D" id="3.30.930.10">
    <property type="entry name" value="Bira Bifunctional Protein, Domain 2"/>
    <property type="match status" value="1"/>
</dbReference>
<feature type="region of interest" description="Disordered" evidence="8">
    <location>
        <begin position="567"/>
        <end position="604"/>
    </location>
</feature>
<feature type="region of interest" description="Aspartate" evidence="7">
    <location>
        <begin position="196"/>
        <end position="199"/>
    </location>
</feature>
<keyword evidence="12" id="KW-1185">Reference proteome</keyword>
<dbReference type="RefSeq" id="WP_062612412.1">
    <property type="nucleotide sequence ID" value="NZ_CALTZF010000001.1"/>
</dbReference>
<feature type="compositionally biased region" description="Basic and acidic residues" evidence="8">
    <location>
        <begin position="577"/>
        <end position="604"/>
    </location>
</feature>
<dbReference type="NCBIfam" id="NF001750">
    <property type="entry name" value="PRK00476.1"/>
    <property type="match status" value="1"/>
</dbReference>
<sequence>MIRTRMAGSLRKEDIGSTVTLAGWIDRRRDHGGIAFLDLRDASGIAQVTVREEVAHELRSEFVVKVTGTVMERPEGNANANLATGDVEVEAIEVEILNPSAPLPFQISDHAEDAGSVNEETRLKFRYLDLRRSYEQKAIRLRAKVSQAARRVLDGHDFVEIETPTLTRSTPEGARDFIVPARLAPGSWYALPQSPQLFKQLLMVAGMERYYQIARCYRDEDFRADRQPEFTQLDVEMSFVNQDDVIAVAEDVLKEIWALIGYDLTTPIPRMPYKEAMERFGSDKPDLRFGQELVDLTEYFKDTPFRVFQNEYVGAVVMPGGASQPRRTFDKWQEWAKARGAKGLAYVTISEDGTLGGPVSKNISDAEREGLAEATGAKPGDCIFFAAGKPAASRDLLGAARLEIGKRCGLIDDNAWAFVWVVDAPLFKPTADAEAEGDVAVGGGKWTAVHHAFTSPKPEWLDSFDQDPGNALAYAYDIVCNGNEIGGGSIRIHRADVQERVFNVMGIDEETANKQFGFLLEAFKYGAPPHGGIAFGWDRIVSLLVGAKSIRDVIAFPKIGNGWDPLTDAPAPITVQQRKEAGVDAKPKAKKDADKGEAEKADAE</sequence>
<evidence type="ECO:0000313" key="10">
    <source>
        <dbReference type="EMBL" id="KTF04961.1"/>
    </source>
</evidence>
<dbReference type="InterPro" id="IPR045864">
    <property type="entry name" value="aa-tRNA-synth_II/BPL/LPL"/>
</dbReference>
<comment type="catalytic activity">
    <reaction evidence="7">
        <text>tRNA(Asx) + L-aspartate + ATP = L-aspartyl-tRNA(Asx) + AMP + diphosphate</text>
        <dbReference type="Rhea" id="RHEA:18349"/>
        <dbReference type="Rhea" id="RHEA-COMP:9710"/>
        <dbReference type="Rhea" id="RHEA-COMP:9711"/>
        <dbReference type="ChEBI" id="CHEBI:29991"/>
        <dbReference type="ChEBI" id="CHEBI:30616"/>
        <dbReference type="ChEBI" id="CHEBI:33019"/>
        <dbReference type="ChEBI" id="CHEBI:78442"/>
        <dbReference type="ChEBI" id="CHEBI:78516"/>
        <dbReference type="ChEBI" id="CHEBI:456215"/>
        <dbReference type="EC" id="6.1.1.23"/>
    </reaction>
</comment>
<dbReference type="Pfam" id="PF01336">
    <property type="entry name" value="tRNA_anti-codon"/>
    <property type="match status" value="1"/>
</dbReference>
<dbReference type="PATRIC" id="fig|59561.3.peg.264"/>
<dbReference type="Gene3D" id="3.30.1360.30">
    <property type="entry name" value="GAD-like domain"/>
    <property type="match status" value="1"/>
</dbReference>
<reference evidence="11" key="2">
    <citation type="submission" date="2023-05" db="EMBL/GenBank/DDBJ databases">
        <title>Genomic Catalog of Human Bladder Bacteria.</title>
        <authorList>
            <person name="Du J."/>
        </authorList>
    </citation>
    <scope>NUCLEOTIDE SEQUENCE</scope>
    <source>
        <strain evidence="11">UMB1304A</strain>
    </source>
</reference>
<dbReference type="EMBL" id="LNIZ01000001">
    <property type="protein sequence ID" value="KTF04961.1"/>
    <property type="molecule type" value="Genomic_DNA"/>
</dbReference>
<keyword evidence="3 7" id="KW-0547">Nucleotide-binding</keyword>
<dbReference type="InterPro" id="IPR004364">
    <property type="entry name" value="Aa-tRNA-synt_II"/>
</dbReference>
<comment type="function">
    <text evidence="7">Aspartyl-tRNA synthetase with relaxed tRNA specificity since it is able to aspartylate not only its cognate tRNA(Asp) but also tRNA(Asn). Reaction proceeds in two steps: L-aspartate is first activated by ATP to form Asp-AMP and then transferred to the acceptor end of tRNA(Asp/Asn).</text>
</comment>
<dbReference type="InterPro" id="IPR006195">
    <property type="entry name" value="aa-tRNA-synth_II"/>
</dbReference>
<dbReference type="GO" id="GO:0006422">
    <property type="term" value="P:aspartyl-tRNA aminoacylation"/>
    <property type="evidence" value="ECO:0007669"/>
    <property type="project" value="UniProtKB-UniRule"/>
</dbReference>
<organism evidence="10 12">
    <name type="scientific">Trueperella bernardiae</name>
    <dbReference type="NCBI Taxonomy" id="59561"/>
    <lineage>
        <taxon>Bacteria</taxon>
        <taxon>Bacillati</taxon>
        <taxon>Actinomycetota</taxon>
        <taxon>Actinomycetes</taxon>
        <taxon>Actinomycetales</taxon>
        <taxon>Actinomycetaceae</taxon>
        <taxon>Trueperella</taxon>
    </lineage>
</organism>
<dbReference type="InterPro" id="IPR004115">
    <property type="entry name" value="GAD-like_sf"/>
</dbReference>
<dbReference type="GO" id="GO:0050560">
    <property type="term" value="F:aspartate-tRNA(Asn) ligase activity"/>
    <property type="evidence" value="ECO:0007669"/>
    <property type="project" value="UniProtKB-EC"/>
</dbReference>
<evidence type="ECO:0000256" key="2">
    <source>
        <dbReference type="ARBA" id="ARBA00022598"/>
    </source>
</evidence>
<dbReference type="SUPFAM" id="SSF50249">
    <property type="entry name" value="Nucleic acid-binding proteins"/>
    <property type="match status" value="1"/>
</dbReference>
<feature type="binding site" evidence="7">
    <location>
        <position position="484"/>
    </location>
    <ligand>
        <name>ATP</name>
        <dbReference type="ChEBI" id="CHEBI:30616"/>
    </ligand>
</feature>
<feature type="binding site" evidence="7">
    <location>
        <position position="172"/>
    </location>
    <ligand>
        <name>L-aspartate</name>
        <dbReference type="ChEBI" id="CHEBI:29991"/>
    </ligand>
</feature>
<feature type="binding site" evidence="7">
    <location>
        <begin position="536"/>
        <end position="539"/>
    </location>
    <ligand>
        <name>ATP</name>
        <dbReference type="ChEBI" id="CHEBI:30616"/>
    </ligand>
</feature>
<dbReference type="InterPro" id="IPR029351">
    <property type="entry name" value="GAD_dom"/>
</dbReference>
<reference evidence="10 12" key="1">
    <citation type="submission" date="2015-11" db="EMBL/GenBank/DDBJ databases">
        <title>Draft Genome Sequence of the Type Strain Trueperella bernardiae LCDC 89-0504T, Isolated from Blood Culture.</title>
        <authorList>
            <person name="Bernier A.-M."/>
            <person name="Bernard K."/>
        </authorList>
    </citation>
    <scope>NUCLEOTIDE SEQUENCE [LARGE SCALE GENOMIC DNA]</scope>
    <source>
        <strain evidence="10 12">LCDC 89-0504</strain>
    </source>
</reference>
<dbReference type="InterPro" id="IPR004365">
    <property type="entry name" value="NA-bd_OB_tRNA"/>
</dbReference>
<dbReference type="EC" id="6.1.1.23" evidence="7"/>
<evidence type="ECO:0000256" key="1">
    <source>
        <dbReference type="ARBA" id="ARBA00006303"/>
    </source>
</evidence>
<dbReference type="InterPro" id="IPR004524">
    <property type="entry name" value="Asp-tRNA-ligase_1"/>
</dbReference>
<dbReference type="SUPFAM" id="SSF55681">
    <property type="entry name" value="Class II aaRS and biotin synthetases"/>
    <property type="match status" value="1"/>
</dbReference>
<dbReference type="PANTHER" id="PTHR22594">
    <property type="entry name" value="ASPARTYL/LYSYL-TRNA SYNTHETASE"/>
    <property type="match status" value="1"/>
</dbReference>
<comment type="similarity">
    <text evidence="1 7">Belongs to the class-II aminoacyl-tRNA synthetase family. Type 1 subfamily.</text>
</comment>
<accession>A0A0W1KLP0</accession>
<protein>
    <recommendedName>
        <fullName evidence="7">Aspartate--tRNA(Asp/Asn) ligase</fullName>
        <ecNumber evidence="7">6.1.1.23</ecNumber>
    </recommendedName>
    <alternativeName>
        <fullName evidence="7">Aspartyl-tRNA synthetase</fullName>
        <shortName evidence="7">AspRS</shortName>
    </alternativeName>
    <alternativeName>
        <fullName evidence="7">Non-discriminating aspartyl-tRNA synthetase</fullName>
        <shortName evidence="7">ND-AspRS</shortName>
    </alternativeName>
</protein>
<dbReference type="GO" id="GO:0003676">
    <property type="term" value="F:nucleic acid binding"/>
    <property type="evidence" value="ECO:0007669"/>
    <property type="project" value="InterPro"/>
</dbReference>
<keyword evidence="5 7" id="KW-0648">Protein biosynthesis</keyword>
<evidence type="ECO:0000256" key="3">
    <source>
        <dbReference type="ARBA" id="ARBA00022741"/>
    </source>
</evidence>